<reference evidence="1 2" key="1">
    <citation type="submission" date="2017-06" db="EMBL/GenBank/DDBJ databases">
        <title>Comparative genomic analysis of Ambrosia Fusariam Clade fungi.</title>
        <authorList>
            <person name="Stajich J.E."/>
            <person name="Carrillo J."/>
            <person name="Kijimoto T."/>
            <person name="Eskalen A."/>
            <person name="O'Donnell K."/>
            <person name="Kasson M."/>
        </authorList>
    </citation>
    <scope>NUCLEOTIDE SEQUENCE [LARGE SCALE GENOMIC DNA]</scope>
    <source>
        <strain evidence="1">UCR3666</strain>
    </source>
</reference>
<proteinExistence type="predicted"/>
<sequence>MSRTMKLNLTLDDVNWVLCHSAIFLKLDTFPHLPCVMGYHLCEDTPSKSTTTMSRTGLDVGRYGLSACNSAIFLKNLSLSSRRYGLHSLNDFQVYDHDVEDST</sequence>
<evidence type="ECO:0000313" key="2">
    <source>
        <dbReference type="Proteomes" id="UP000277212"/>
    </source>
</evidence>
<gene>
    <name evidence="1" type="ORF">CDV36_007356</name>
</gene>
<accession>A0A3M2S671</accession>
<dbReference type="AlphaFoldDB" id="A0A3M2S671"/>
<comment type="caution">
    <text evidence="1">The sequence shown here is derived from an EMBL/GenBank/DDBJ whole genome shotgun (WGS) entry which is preliminary data.</text>
</comment>
<protein>
    <submittedName>
        <fullName evidence="1">Uncharacterized protein</fullName>
    </submittedName>
</protein>
<organism evidence="1 2">
    <name type="scientific">Fusarium kuroshium</name>
    <dbReference type="NCBI Taxonomy" id="2010991"/>
    <lineage>
        <taxon>Eukaryota</taxon>
        <taxon>Fungi</taxon>
        <taxon>Dikarya</taxon>
        <taxon>Ascomycota</taxon>
        <taxon>Pezizomycotina</taxon>
        <taxon>Sordariomycetes</taxon>
        <taxon>Hypocreomycetidae</taxon>
        <taxon>Hypocreales</taxon>
        <taxon>Nectriaceae</taxon>
        <taxon>Fusarium</taxon>
        <taxon>Fusarium solani species complex</taxon>
    </lineage>
</organism>
<name>A0A3M2S671_9HYPO</name>
<keyword evidence="2" id="KW-1185">Reference proteome</keyword>
<evidence type="ECO:0000313" key="1">
    <source>
        <dbReference type="EMBL" id="RMJ12999.1"/>
    </source>
</evidence>
<dbReference type="Proteomes" id="UP000277212">
    <property type="component" value="Unassembled WGS sequence"/>
</dbReference>
<dbReference type="EMBL" id="NKUJ01000119">
    <property type="protein sequence ID" value="RMJ12999.1"/>
    <property type="molecule type" value="Genomic_DNA"/>
</dbReference>